<proteinExistence type="predicted"/>
<evidence type="ECO:0000313" key="2">
    <source>
        <dbReference type="EMBL" id="OAV87217.1"/>
    </source>
</evidence>
<evidence type="ECO:0000313" key="3">
    <source>
        <dbReference type="EnsemblFungi" id="PTTG_29520-t43_1-p1"/>
    </source>
</evidence>
<dbReference type="AlphaFoldDB" id="A0A180G3J0"/>
<dbReference type="Proteomes" id="UP000005240">
    <property type="component" value="Unassembled WGS sequence"/>
</dbReference>
<name>A0A180G3J0_PUCT1</name>
<gene>
    <name evidence="2" type="ORF">PTTG_29520</name>
</gene>
<organism evidence="2">
    <name type="scientific">Puccinia triticina (isolate 1-1 / race 1 (BBBD))</name>
    <name type="common">Brown leaf rust fungus</name>
    <dbReference type="NCBI Taxonomy" id="630390"/>
    <lineage>
        <taxon>Eukaryota</taxon>
        <taxon>Fungi</taxon>
        <taxon>Dikarya</taxon>
        <taxon>Basidiomycota</taxon>
        <taxon>Pucciniomycotina</taxon>
        <taxon>Pucciniomycetes</taxon>
        <taxon>Pucciniales</taxon>
        <taxon>Pucciniaceae</taxon>
        <taxon>Puccinia</taxon>
    </lineage>
</organism>
<protein>
    <submittedName>
        <fullName evidence="2 3">Uncharacterized protein</fullName>
    </submittedName>
</protein>
<feature type="non-terminal residue" evidence="2">
    <location>
        <position position="1"/>
    </location>
</feature>
<reference evidence="2" key="1">
    <citation type="submission" date="2009-11" db="EMBL/GenBank/DDBJ databases">
        <authorList>
            <consortium name="The Broad Institute Genome Sequencing Platform"/>
            <person name="Ward D."/>
            <person name="Feldgarden M."/>
            <person name="Earl A."/>
            <person name="Young S.K."/>
            <person name="Zeng Q."/>
            <person name="Koehrsen M."/>
            <person name="Alvarado L."/>
            <person name="Berlin A."/>
            <person name="Bochicchio J."/>
            <person name="Borenstein D."/>
            <person name="Chapman S.B."/>
            <person name="Chen Z."/>
            <person name="Engels R."/>
            <person name="Freedman E."/>
            <person name="Gellesch M."/>
            <person name="Goldberg J."/>
            <person name="Griggs A."/>
            <person name="Gujja S."/>
            <person name="Heilman E."/>
            <person name="Heiman D."/>
            <person name="Hepburn T."/>
            <person name="Howarth C."/>
            <person name="Jen D."/>
            <person name="Larson L."/>
            <person name="Lewis B."/>
            <person name="Mehta T."/>
            <person name="Park D."/>
            <person name="Pearson M."/>
            <person name="Roberts A."/>
            <person name="Saif S."/>
            <person name="Shea T."/>
            <person name="Shenoy N."/>
            <person name="Sisk P."/>
            <person name="Stolte C."/>
            <person name="Sykes S."/>
            <person name="Thomson T."/>
            <person name="Walk T."/>
            <person name="White J."/>
            <person name="Yandava C."/>
            <person name="Izard J."/>
            <person name="Baranova O.V."/>
            <person name="Blanton J.M."/>
            <person name="Tanner A.C."/>
            <person name="Dewhirst F.E."/>
            <person name="Haas B."/>
            <person name="Nusbaum C."/>
            <person name="Birren B."/>
        </authorList>
    </citation>
    <scope>NUCLEOTIDE SEQUENCE [LARGE SCALE GENOMIC DNA]</scope>
    <source>
        <strain evidence="2">1-1 BBBD Race 1</strain>
    </source>
</reference>
<dbReference type="EnsemblFungi" id="PTTG_29520-t43_1">
    <property type="protein sequence ID" value="PTTG_29520-t43_1-p1"/>
    <property type="gene ID" value="PTTG_29520"/>
</dbReference>
<evidence type="ECO:0000256" key="1">
    <source>
        <dbReference type="SAM" id="MobiDB-lite"/>
    </source>
</evidence>
<keyword evidence="4" id="KW-1185">Reference proteome</keyword>
<feature type="region of interest" description="Disordered" evidence="1">
    <location>
        <begin position="158"/>
        <end position="177"/>
    </location>
</feature>
<reference evidence="3 4" key="3">
    <citation type="journal article" date="2017" name="G3 (Bethesda)">
        <title>Comparative analysis highlights variable genome content of wheat rusts and divergence of the mating loci.</title>
        <authorList>
            <person name="Cuomo C.A."/>
            <person name="Bakkeren G."/>
            <person name="Khalil H.B."/>
            <person name="Panwar V."/>
            <person name="Joly D."/>
            <person name="Linning R."/>
            <person name="Sakthikumar S."/>
            <person name="Song X."/>
            <person name="Adiconis X."/>
            <person name="Fan L."/>
            <person name="Goldberg J.M."/>
            <person name="Levin J.Z."/>
            <person name="Young S."/>
            <person name="Zeng Q."/>
            <person name="Anikster Y."/>
            <person name="Bruce M."/>
            <person name="Wang M."/>
            <person name="Yin C."/>
            <person name="McCallum B."/>
            <person name="Szabo L.J."/>
            <person name="Hulbert S."/>
            <person name="Chen X."/>
            <person name="Fellers J.P."/>
        </authorList>
    </citation>
    <scope>NUCLEOTIDE SEQUENCE</scope>
    <source>
        <strain evidence="4">Isolate 1-1 / race 1 (BBBD)</strain>
        <strain evidence="3">isolate 1-1 / race 1 (BBBD)</strain>
    </source>
</reference>
<sequence>LISEHPEKRAKGRPPNAPNIDRSLHTTFVSYAAPKKVHKRYNFLKNRCWLVATLESLFAVYSPLWLQQTGGKKNDLFYNLVLHFSSWSTFDLTPKGSIRSTLTNGSKSLFAMATTPPNTAMATTPPARPWKLYSTYWRVESEEQAHFPHLRRPLLQSFQTTSGSSDSHLTYPEPDAQRRKKFKPSIDPLVQPGHLPEVPLHIGGPEAEPDVEMHSWTRINPEPAVGEYPGLHPIQQPYRHPATAGAAPFARLPIRRYRTP</sequence>
<feature type="compositionally biased region" description="Polar residues" evidence="1">
    <location>
        <begin position="158"/>
        <end position="168"/>
    </location>
</feature>
<dbReference type="EMBL" id="ADAS02000525">
    <property type="protein sequence ID" value="OAV87217.1"/>
    <property type="molecule type" value="Genomic_DNA"/>
</dbReference>
<reference evidence="2" key="2">
    <citation type="submission" date="2016-05" db="EMBL/GenBank/DDBJ databases">
        <title>Comparative analysis highlights variable genome content of wheat rusts and divergence of the mating loci.</title>
        <authorList>
            <person name="Cuomo C.A."/>
            <person name="Bakkeren G."/>
            <person name="Szabo L."/>
            <person name="Khalil H."/>
            <person name="Joly D."/>
            <person name="Goldberg J."/>
            <person name="Young S."/>
            <person name="Zeng Q."/>
            <person name="Fellers J."/>
        </authorList>
    </citation>
    <scope>NUCLEOTIDE SEQUENCE [LARGE SCALE GENOMIC DNA]</scope>
    <source>
        <strain evidence="2">1-1 BBBD Race 1</strain>
    </source>
</reference>
<dbReference type="VEuPathDB" id="FungiDB:PTTG_29520"/>
<dbReference type="OrthoDB" id="10666795at2759"/>
<evidence type="ECO:0000313" key="4">
    <source>
        <dbReference type="Proteomes" id="UP000005240"/>
    </source>
</evidence>
<accession>A0A180G3J0</accession>
<reference evidence="3" key="4">
    <citation type="submission" date="2025-05" db="UniProtKB">
        <authorList>
            <consortium name="EnsemblFungi"/>
        </authorList>
    </citation>
    <scope>IDENTIFICATION</scope>
    <source>
        <strain evidence="3">isolate 1-1 / race 1 (BBBD)</strain>
    </source>
</reference>